<dbReference type="EMBL" id="CP003564">
    <property type="protein sequence ID" value="AFL54727.1"/>
    <property type="molecule type" value="Genomic_DNA"/>
</dbReference>
<dbReference type="HOGENOM" id="CLU_3256858_0_0_5"/>
<keyword evidence="1" id="KW-0614">Plasmid</keyword>
<organism evidence="1">
    <name type="scientific">Sinorhizobium fredii (strain USDA 257)</name>
    <dbReference type="NCBI Taxonomy" id="1185652"/>
    <lineage>
        <taxon>Bacteria</taxon>
        <taxon>Pseudomonadati</taxon>
        <taxon>Pseudomonadota</taxon>
        <taxon>Alphaproteobacteria</taxon>
        <taxon>Hyphomicrobiales</taxon>
        <taxon>Rhizobiaceae</taxon>
        <taxon>Sinorhizobium/Ensifer group</taxon>
        <taxon>Sinorhizobium</taxon>
    </lineage>
</organism>
<sequence length="42" mass="4654">MGTAARSLVVDADDCIMVRASLRPTEYKVAAHLVRLANRLRL</sequence>
<dbReference type="AlphaFoldDB" id="I3XFS1"/>
<gene>
    <name evidence="1" type="ORF">USDA257_p00080</name>
</gene>
<protein>
    <submittedName>
        <fullName evidence="1">Uncharacterized protein</fullName>
    </submittedName>
</protein>
<geneLocation type="plasmid" evidence="2">
    <name>pUSDA257 fragment 1</name>
</geneLocation>
<accession>I3XFS1</accession>
<evidence type="ECO:0000313" key="2">
    <source>
        <dbReference type="Proteomes" id="UP000006180"/>
    </source>
</evidence>
<reference evidence="1" key="1">
    <citation type="journal article" date="2012" name="J. Bacteriol.">
        <title>Complete genome sequence of the broad-host-range strain Sinorhizobium fredii USDA257.</title>
        <authorList>
            <person name="Schuldes J."/>
            <person name="Rodriguez Orbegoso M."/>
            <person name="Schmeisser C."/>
            <person name="Krishnan H.B."/>
            <person name="Daniel R."/>
            <person name="Streit W.R."/>
        </authorList>
    </citation>
    <scope>NUCLEOTIDE SEQUENCE [LARGE SCALE GENOMIC DNA]</scope>
    <source>
        <strain evidence="1">USDA 257</strain>
        <plasmid evidence="1">pUSDA257</plasmid>
    </source>
</reference>
<proteinExistence type="predicted"/>
<evidence type="ECO:0000313" key="1">
    <source>
        <dbReference type="EMBL" id="AFL54727.1"/>
    </source>
</evidence>
<name>I3XFS1_SINF2</name>